<dbReference type="EMBL" id="QENU01000004">
    <property type="protein sequence ID" value="PVX39880.1"/>
    <property type="molecule type" value="Genomic_DNA"/>
</dbReference>
<feature type="domain" description="Acylphosphatase-like" evidence="7">
    <location>
        <begin position="4"/>
        <end position="91"/>
    </location>
</feature>
<evidence type="ECO:0000313" key="9">
    <source>
        <dbReference type="Proteomes" id="UP000245909"/>
    </source>
</evidence>
<evidence type="ECO:0000313" key="8">
    <source>
        <dbReference type="EMBL" id="PVX39880.1"/>
    </source>
</evidence>
<comment type="catalytic activity">
    <reaction evidence="4 5">
        <text>an acyl phosphate + H2O = a carboxylate + phosphate + H(+)</text>
        <dbReference type="Rhea" id="RHEA:14965"/>
        <dbReference type="ChEBI" id="CHEBI:15377"/>
        <dbReference type="ChEBI" id="CHEBI:15378"/>
        <dbReference type="ChEBI" id="CHEBI:29067"/>
        <dbReference type="ChEBI" id="CHEBI:43474"/>
        <dbReference type="ChEBI" id="CHEBI:59918"/>
        <dbReference type="EC" id="3.6.1.7"/>
    </reaction>
</comment>
<dbReference type="Pfam" id="PF00708">
    <property type="entry name" value="Acylphosphatase"/>
    <property type="match status" value="1"/>
</dbReference>
<dbReference type="Gene3D" id="3.30.70.100">
    <property type="match status" value="1"/>
</dbReference>
<gene>
    <name evidence="8" type="ORF">C8D76_10483</name>
</gene>
<accession>A0A2U0T8C6</accession>
<dbReference type="InterPro" id="IPR036046">
    <property type="entry name" value="Acylphosphatase-like_dom_sf"/>
</dbReference>
<name>A0A2U0T8C6_9PAST</name>
<reference evidence="8 9" key="1">
    <citation type="submission" date="2018-05" db="EMBL/GenBank/DDBJ databases">
        <title>Genomic Encyclopedia of Type Strains, Phase IV (KMG-IV): sequencing the most valuable type-strain genomes for metagenomic binning, comparative biology and taxonomic classification.</title>
        <authorList>
            <person name="Goeker M."/>
        </authorList>
    </citation>
    <scope>NUCLEOTIDE SEQUENCE [LARGE SCALE GENOMIC DNA]</scope>
    <source>
        <strain evidence="8 9">DSM 22999</strain>
    </source>
</reference>
<dbReference type="GO" id="GO:0003998">
    <property type="term" value="F:acylphosphatase activity"/>
    <property type="evidence" value="ECO:0007669"/>
    <property type="project" value="UniProtKB-EC"/>
</dbReference>
<dbReference type="InterPro" id="IPR020456">
    <property type="entry name" value="Acylphosphatase"/>
</dbReference>
<dbReference type="InterPro" id="IPR001792">
    <property type="entry name" value="Acylphosphatase-like_dom"/>
</dbReference>
<feature type="active site" evidence="5">
    <location>
        <position position="37"/>
    </location>
</feature>
<dbReference type="PROSITE" id="PS00150">
    <property type="entry name" value="ACYLPHOSPHATASE_1"/>
    <property type="match status" value="1"/>
</dbReference>
<dbReference type="EC" id="3.6.1.7" evidence="2 5"/>
<keyword evidence="9" id="KW-1185">Reference proteome</keyword>
<evidence type="ECO:0000256" key="2">
    <source>
        <dbReference type="ARBA" id="ARBA00012150"/>
    </source>
</evidence>
<dbReference type="SUPFAM" id="SSF54975">
    <property type="entry name" value="Acylphosphatase/BLUF domain-like"/>
    <property type="match status" value="1"/>
</dbReference>
<evidence type="ECO:0000259" key="7">
    <source>
        <dbReference type="PROSITE" id="PS51160"/>
    </source>
</evidence>
<dbReference type="RefSeq" id="WP_341476710.1">
    <property type="nucleotide sequence ID" value="NZ_QENU01000004.1"/>
</dbReference>
<comment type="caution">
    <text evidence="8">The sequence shown here is derived from an EMBL/GenBank/DDBJ whole genome shotgun (WGS) entry which is preliminary data.</text>
</comment>
<dbReference type="PANTHER" id="PTHR10029:SF3">
    <property type="entry name" value="ACYLPHOSPHATASE-RELATED"/>
    <property type="match status" value="1"/>
</dbReference>
<evidence type="ECO:0000256" key="5">
    <source>
        <dbReference type="PROSITE-ProRule" id="PRU00520"/>
    </source>
</evidence>
<evidence type="ECO:0000256" key="1">
    <source>
        <dbReference type="ARBA" id="ARBA00005614"/>
    </source>
</evidence>
<organism evidence="8 9">
    <name type="scientific">Alitibacter langaaensis DSM 22999</name>
    <dbReference type="NCBI Taxonomy" id="1122935"/>
    <lineage>
        <taxon>Bacteria</taxon>
        <taxon>Pseudomonadati</taxon>
        <taxon>Pseudomonadota</taxon>
        <taxon>Gammaproteobacteria</taxon>
        <taxon>Pasteurellales</taxon>
        <taxon>Pasteurellaceae</taxon>
        <taxon>Alitibacter</taxon>
    </lineage>
</organism>
<keyword evidence="3 5" id="KW-0378">Hydrolase</keyword>
<protein>
    <recommendedName>
        <fullName evidence="2 5">acylphosphatase</fullName>
        <ecNumber evidence="2 5">3.6.1.7</ecNumber>
    </recommendedName>
</protein>
<dbReference type="PROSITE" id="PS51160">
    <property type="entry name" value="ACYLPHOSPHATASE_3"/>
    <property type="match status" value="1"/>
</dbReference>
<dbReference type="AlphaFoldDB" id="A0A2U0T8C6"/>
<comment type="similarity">
    <text evidence="1 6">Belongs to the acylphosphatase family.</text>
</comment>
<evidence type="ECO:0000256" key="4">
    <source>
        <dbReference type="ARBA" id="ARBA00047645"/>
    </source>
</evidence>
<dbReference type="Proteomes" id="UP000245909">
    <property type="component" value="Unassembled WGS sequence"/>
</dbReference>
<proteinExistence type="inferred from homology"/>
<feature type="active site" evidence="5">
    <location>
        <position position="19"/>
    </location>
</feature>
<dbReference type="NCBIfam" id="NF011000">
    <property type="entry name" value="PRK14426.1"/>
    <property type="match status" value="1"/>
</dbReference>
<evidence type="ECO:0000256" key="6">
    <source>
        <dbReference type="RuleBase" id="RU004168"/>
    </source>
</evidence>
<dbReference type="InterPro" id="IPR017968">
    <property type="entry name" value="Acylphosphatase_CS"/>
</dbReference>
<evidence type="ECO:0000256" key="3">
    <source>
        <dbReference type="ARBA" id="ARBA00022801"/>
    </source>
</evidence>
<dbReference type="NCBIfam" id="NF011019">
    <property type="entry name" value="PRK14448.1"/>
    <property type="match status" value="1"/>
</dbReference>
<sequence length="91" mass="10483">MMKKRQFTIYGRVQGVGFRFYTAQFARKLLLCGSVKNLSDGSVLVIAQGVTEQIDSLRQWLQQGPPTAKVERVIEQDYLGERHFSEFSIER</sequence>
<dbReference type="PANTHER" id="PTHR10029">
    <property type="entry name" value="ACYLPHOSPHATASE"/>
    <property type="match status" value="1"/>
</dbReference>